<evidence type="ECO:0000256" key="8">
    <source>
        <dbReference type="ARBA" id="ARBA00022741"/>
    </source>
</evidence>
<dbReference type="GO" id="GO:0004496">
    <property type="term" value="F:mevalonate kinase activity"/>
    <property type="evidence" value="ECO:0007669"/>
    <property type="project" value="UniProtKB-EC"/>
</dbReference>
<evidence type="ECO:0000256" key="7">
    <source>
        <dbReference type="ARBA" id="ARBA00022723"/>
    </source>
</evidence>
<keyword evidence="4 19" id="KW-0963">Cytoplasm</keyword>
<dbReference type="InterPro" id="IPR013750">
    <property type="entry name" value="GHMP_kinase_C_dom"/>
</dbReference>
<evidence type="ECO:0000256" key="18">
    <source>
        <dbReference type="ARBA" id="ARBA00029438"/>
    </source>
</evidence>
<dbReference type="InterPro" id="IPR014721">
    <property type="entry name" value="Ribsml_uS5_D2-typ_fold_subgr"/>
</dbReference>
<dbReference type="Gene3D" id="3.30.70.890">
    <property type="entry name" value="GHMP kinase, C-terminal domain"/>
    <property type="match status" value="1"/>
</dbReference>
<keyword evidence="14 19" id="KW-0443">Lipid metabolism</keyword>
<feature type="domain" description="GHMP kinase C-terminal" evidence="21">
    <location>
        <begin position="294"/>
        <end position="353"/>
    </location>
</feature>
<comment type="catalytic activity">
    <reaction evidence="17">
        <text>(R)-mevalonate + ATP = (R)-5-phosphomevalonate + ADP + H(+)</text>
        <dbReference type="Rhea" id="RHEA:17065"/>
        <dbReference type="ChEBI" id="CHEBI:15378"/>
        <dbReference type="ChEBI" id="CHEBI:30616"/>
        <dbReference type="ChEBI" id="CHEBI:36464"/>
        <dbReference type="ChEBI" id="CHEBI:58146"/>
        <dbReference type="ChEBI" id="CHEBI:456216"/>
        <dbReference type="EC" id="2.7.1.36"/>
    </reaction>
    <physiologicalReaction direction="left-to-right" evidence="17">
        <dbReference type="Rhea" id="RHEA:17066"/>
    </physiologicalReaction>
</comment>
<keyword evidence="8 19" id="KW-0547">Nucleotide-binding</keyword>
<dbReference type="AlphaFoldDB" id="A0AAX4H8Q5"/>
<feature type="domain" description="GHMP kinase N-terminal" evidence="20">
    <location>
        <begin position="123"/>
        <end position="214"/>
    </location>
</feature>
<dbReference type="SUPFAM" id="SSF55060">
    <property type="entry name" value="GHMP Kinase, C-terminal domain"/>
    <property type="match status" value="1"/>
</dbReference>
<dbReference type="GO" id="GO:0005829">
    <property type="term" value="C:cytosol"/>
    <property type="evidence" value="ECO:0007669"/>
    <property type="project" value="TreeGrafter"/>
</dbReference>
<evidence type="ECO:0000256" key="1">
    <source>
        <dbReference type="ARBA" id="ARBA00004496"/>
    </source>
</evidence>
<keyword evidence="11" id="KW-0460">Magnesium</keyword>
<dbReference type="NCBIfam" id="TIGR00549">
    <property type="entry name" value="mevalon_kin"/>
    <property type="match status" value="1"/>
</dbReference>
<dbReference type="PRINTS" id="PR00959">
    <property type="entry name" value="MEVGALKINASE"/>
</dbReference>
<evidence type="ECO:0000256" key="5">
    <source>
        <dbReference type="ARBA" id="ARBA00022516"/>
    </source>
</evidence>
<evidence type="ECO:0000256" key="9">
    <source>
        <dbReference type="ARBA" id="ARBA00022777"/>
    </source>
</evidence>
<dbReference type="InterPro" id="IPR006204">
    <property type="entry name" value="GHMP_kinase_N_dom"/>
</dbReference>
<name>A0AAX4H8Q5_9ASCO</name>
<dbReference type="PROSITE" id="PS00627">
    <property type="entry name" value="GHMP_KINASES_ATP"/>
    <property type="match status" value="1"/>
</dbReference>
<comment type="subcellular location">
    <subcellularLocation>
        <location evidence="1 19">Cytoplasm</location>
    </subcellularLocation>
</comment>
<dbReference type="FunFam" id="3.30.70.890:FF:000003">
    <property type="entry name" value="Mevalonate kinase"/>
    <property type="match status" value="1"/>
</dbReference>
<dbReference type="RefSeq" id="XP_062877260.1">
    <property type="nucleotide sequence ID" value="XM_063021190.1"/>
</dbReference>
<evidence type="ECO:0000256" key="6">
    <source>
        <dbReference type="ARBA" id="ARBA00022679"/>
    </source>
</evidence>
<evidence type="ECO:0000256" key="16">
    <source>
        <dbReference type="ARBA" id="ARBA00023221"/>
    </source>
</evidence>
<evidence type="ECO:0000313" key="23">
    <source>
        <dbReference type="Proteomes" id="UP001338582"/>
    </source>
</evidence>
<dbReference type="InterPro" id="IPR020568">
    <property type="entry name" value="Ribosomal_Su5_D2-typ_SF"/>
</dbReference>
<evidence type="ECO:0000259" key="21">
    <source>
        <dbReference type="Pfam" id="PF08544"/>
    </source>
</evidence>
<evidence type="ECO:0000256" key="3">
    <source>
        <dbReference type="ARBA" id="ARBA00012103"/>
    </source>
</evidence>
<dbReference type="InterPro" id="IPR006205">
    <property type="entry name" value="Mev_gal_kin"/>
</dbReference>
<keyword evidence="7" id="KW-0479">Metal-binding</keyword>
<keyword evidence="16 19" id="KW-0753">Steroid metabolism</keyword>
<comment type="similarity">
    <text evidence="2 19">Belongs to the GHMP kinase family. Mevalonate kinase subfamily.</text>
</comment>
<accession>A0AAX4H8Q5</accession>
<comment type="function">
    <text evidence="19">Mevalonate kinase; part of the second module of ergosterol biosynthesis pathway that includes the middle steps of the pathway. The second module is carried out in the vacuole and involves the formation of farnesyl diphosphate, which is also an important intermediate in the biosynthesis of ubiquinone, dolichol, heme and prenylated proteins.</text>
</comment>
<organism evidence="22 23">
    <name type="scientific">Australozyma saopauloensis</name>
    <dbReference type="NCBI Taxonomy" id="291208"/>
    <lineage>
        <taxon>Eukaryota</taxon>
        <taxon>Fungi</taxon>
        <taxon>Dikarya</taxon>
        <taxon>Ascomycota</taxon>
        <taxon>Saccharomycotina</taxon>
        <taxon>Pichiomycetes</taxon>
        <taxon>Metschnikowiaceae</taxon>
        <taxon>Australozyma</taxon>
    </lineage>
</organism>
<keyword evidence="6 19" id="KW-0808">Transferase</keyword>
<evidence type="ECO:0000256" key="4">
    <source>
        <dbReference type="ARBA" id="ARBA00022490"/>
    </source>
</evidence>
<dbReference type="PANTHER" id="PTHR43290:SF2">
    <property type="entry name" value="MEVALONATE KINASE"/>
    <property type="match status" value="1"/>
</dbReference>
<dbReference type="InterPro" id="IPR006203">
    <property type="entry name" value="GHMP_knse_ATP-bd_CS"/>
</dbReference>
<evidence type="ECO:0000256" key="2">
    <source>
        <dbReference type="ARBA" id="ARBA00006495"/>
    </source>
</evidence>
<evidence type="ECO:0000256" key="10">
    <source>
        <dbReference type="ARBA" id="ARBA00022840"/>
    </source>
</evidence>
<proteinExistence type="inferred from homology"/>
<keyword evidence="9 19" id="KW-0418">Kinase</keyword>
<comment type="pathway">
    <text evidence="18 19">Isoprenoid biosynthesis; isopentenyl diphosphate biosynthesis via mevalonate pathway; isopentenyl diphosphate from (R)-mevalonate: step 1/3.</text>
</comment>
<dbReference type="KEGG" id="asau:88173239"/>
<keyword evidence="5 19" id="KW-0444">Lipid biosynthesis</keyword>
<evidence type="ECO:0000313" key="22">
    <source>
        <dbReference type="EMBL" id="WPK24877.1"/>
    </source>
</evidence>
<evidence type="ECO:0000256" key="15">
    <source>
        <dbReference type="ARBA" id="ARBA00023166"/>
    </source>
</evidence>
<keyword evidence="12 19" id="KW-0752">Steroid biosynthesis</keyword>
<keyword evidence="10 19" id="KW-0067">ATP-binding</keyword>
<evidence type="ECO:0000256" key="14">
    <source>
        <dbReference type="ARBA" id="ARBA00023098"/>
    </source>
</evidence>
<evidence type="ECO:0000259" key="20">
    <source>
        <dbReference type="Pfam" id="PF00288"/>
    </source>
</evidence>
<dbReference type="GeneID" id="88173239"/>
<dbReference type="InterPro" id="IPR036554">
    <property type="entry name" value="GHMP_kinase_C_sf"/>
</dbReference>
<dbReference type="GO" id="GO:0005524">
    <property type="term" value="F:ATP binding"/>
    <property type="evidence" value="ECO:0007669"/>
    <property type="project" value="UniProtKB-KW"/>
</dbReference>
<keyword evidence="23" id="KW-1185">Reference proteome</keyword>
<dbReference type="GO" id="GO:0006696">
    <property type="term" value="P:ergosterol biosynthetic process"/>
    <property type="evidence" value="ECO:0007669"/>
    <property type="project" value="TreeGrafter"/>
</dbReference>
<dbReference type="SUPFAM" id="SSF54211">
    <property type="entry name" value="Ribosomal protein S5 domain 2-like"/>
    <property type="match status" value="1"/>
</dbReference>
<keyword evidence="15 19" id="KW-1207">Sterol metabolism</keyword>
<dbReference type="EMBL" id="CP138895">
    <property type="protein sequence ID" value="WPK24877.1"/>
    <property type="molecule type" value="Genomic_DNA"/>
</dbReference>
<dbReference type="Proteomes" id="UP001338582">
    <property type="component" value="Chromosome 2"/>
</dbReference>
<dbReference type="PANTHER" id="PTHR43290">
    <property type="entry name" value="MEVALONATE KINASE"/>
    <property type="match status" value="1"/>
</dbReference>
<sequence length="428" mass="46483">MPEFYVSAPGKVILFGEHSAVYGKPAIAAALSLRAYLLVKPNVNTDEIVLEFPDIDLKQKWKVQDIPWESLAQYIRHNNDAPATSDELVPEIMDLLSDLLTDCNLSLHYIACRCFLYLYSNLCSENVAGHHFCIRSTLPIGAGLGSSASTAVCLAAALSALGGHIKAPVHKADDKVTLKDMKESDFIDAWSLMGEKCFHGNPSGIDNAVATHGGAVLYQRMTGPGNPSVRTNIRNFSAIKLLLCNSKVPRSTAELVASVATQNRKFPKVSNAMLDAMDHLVTDAYLIMSTPFLDRSALLELVNINHGLLVALGVSHPSLESIKLISDTQKLGATKLTGAGGGGCTITLLRDDISDEELNNAKLELENRGFETFSTMLGGKGVGMLLAQDLSADQRESKFSFESFAALPNREEIELSIGASILEQWRYW</sequence>
<dbReference type="GO" id="GO:0046872">
    <property type="term" value="F:metal ion binding"/>
    <property type="evidence" value="ECO:0007669"/>
    <property type="project" value="UniProtKB-KW"/>
</dbReference>
<evidence type="ECO:0000256" key="13">
    <source>
        <dbReference type="ARBA" id="ARBA00023011"/>
    </source>
</evidence>
<dbReference type="Pfam" id="PF08544">
    <property type="entry name" value="GHMP_kinases_C"/>
    <property type="match status" value="1"/>
</dbReference>
<protein>
    <recommendedName>
        <fullName evidence="3 19">Mevalonate kinase</fullName>
        <shortName evidence="19">MK</shortName>
        <ecNumber evidence="3 19">2.7.1.36</ecNumber>
    </recommendedName>
</protein>
<reference evidence="22 23" key="1">
    <citation type="submission" date="2023-10" db="EMBL/GenBank/DDBJ databases">
        <title>Draft Genome Sequence of Candida saopaulonensis from a very Premature Infant with Sepsis.</title>
        <authorList>
            <person name="Ning Y."/>
            <person name="Dai R."/>
            <person name="Xiao M."/>
            <person name="Xu Y."/>
            <person name="Yan Q."/>
            <person name="Zhang L."/>
        </authorList>
    </citation>
    <scope>NUCLEOTIDE SEQUENCE [LARGE SCALE GENOMIC DNA]</scope>
    <source>
        <strain evidence="22 23">19XY460</strain>
    </source>
</reference>
<gene>
    <name evidence="22" type="ORF">PUMCH_002174</name>
</gene>
<evidence type="ECO:0000256" key="19">
    <source>
        <dbReference type="RuleBase" id="RU363087"/>
    </source>
</evidence>
<evidence type="ECO:0000256" key="11">
    <source>
        <dbReference type="ARBA" id="ARBA00022842"/>
    </source>
</evidence>
<keyword evidence="13 19" id="KW-0756">Sterol biosynthesis</keyword>
<evidence type="ECO:0000256" key="12">
    <source>
        <dbReference type="ARBA" id="ARBA00022955"/>
    </source>
</evidence>
<dbReference type="EC" id="2.7.1.36" evidence="3 19"/>
<evidence type="ECO:0000256" key="17">
    <source>
        <dbReference type="ARBA" id="ARBA00029310"/>
    </source>
</evidence>
<dbReference type="GO" id="GO:0019287">
    <property type="term" value="P:isopentenyl diphosphate biosynthetic process, mevalonate pathway"/>
    <property type="evidence" value="ECO:0007669"/>
    <property type="project" value="TreeGrafter"/>
</dbReference>
<dbReference type="Pfam" id="PF00288">
    <property type="entry name" value="GHMP_kinases_N"/>
    <property type="match status" value="1"/>
</dbReference>
<dbReference type="Gene3D" id="3.30.230.10">
    <property type="match status" value="1"/>
</dbReference>